<protein>
    <submittedName>
        <fullName evidence="1">Nicotinamide riboside kinase 1</fullName>
    </submittedName>
</protein>
<organism evidence="1">
    <name type="scientific">Parasteatoda tepidariorum</name>
    <name type="common">Common house spider</name>
    <name type="synonym">Achaearanea tepidariorum</name>
    <dbReference type="NCBI Taxonomy" id="114398"/>
    <lineage>
        <taxon>Eukaryota</taxon>
        <taxon>Metazoa</taxon>
        <taxon>Ecdysozoa</taxon>
        <taxon>Arthropoda</taxon>
        <taxon>Chelicerata</taxon>
        <taxon>Arachnida</taxon>
        <taxon>Araneae</taxon>
        <taxon>Araneomorphae</taxon>
        <taxon>Entelegynae</taxon>
        <taxon>Araneoidea</taxon>
        <taxon>Theridiidae</taxon>
        <taxon>Parasteatoda</taxon>
    </lineage>
</organism>
<dbReference type="OMA" id="VWPEYLK"/>
<keyword evidence="1" id="KW-0808">Transferase</keyword>
<dbReference type="GeneID" id="107436569"/>
<sequence>MENRWICVGISGCTNGGKSTLANSLLSFFPGSVVVNQDTFFRSDDSPEHVVIPELNHKNWERLESVNWEPMIEQLEEILASPLPSAHSLLIVEGHIIFNHPKLRGIFNKKYFLTLNKDECLKRRVTRVYDPPDIPGYFELCVWPMYFTNLEDVKKHCPDVYYLDGTKKREVIFDSVVQDLKSYLKKNF</sequence>
<dbReference type="KEGG" id="ptep:107436569"/>
<dbReference type="GO" id="GO:0016301">
    <property type="term" value="F:kinase activity"/>
    <property type="evidence" value="ECO:0007669"/>
    <property type="project" value="UniProtKB-KW"/>
</dbReference>
<dbReference type="EMBL" id="IAAA01034007">
    <property type="protein sequence ID" value="LAA09061.1"/>
    <property type="molecule type" value="mRNA"/>
</dbReference>
<reference evidence="1" key="1">
    <citation type="journal article" date="2016" name="Mol. Ecol. Resour.">
        <title>Evaluation of the impact of RNA preservation methods of spiders for de novo transcriptome assembly.</title>
        <authorList>
            <person name="Kono N."/>
            <person name="Nakamura H."/>
            <person name="Ito Y."/>
            <person name="Tomita M."/>
            <person name="Arakawa K."/>
        </authorList>
    </citation>
    <scope>NUCLEOTIDE SEQUENCE</scope>
    <source>
        <tissue evidence="1">Whole body</tissue>
    </source>
</reference>
<dbReference type="SUPFAM" id="SSF52540">
    <property type="entry name" value="P-loop containing nucleoside triphosphate hydrolases"/>
    <property type="match status" value="1"/>
</dbReference>
<dbReference type="Pfam" id="PF13238">
    <property type="entry name" value="AAA_18"/>
    <property type="match status" value="1"/>
</dbReference>
<dbReference type="InterPro" id="IPR027417">
    <property type="entry name" value="P-loop_NTPase"/>
</dbReference>
<dbReference type="AlphaFoldDB" id="A0A2L2YLR5"/>
<dbReference type="PANTHER" id="PTHR10285">
    <property type="entry name" value="URIDINE KINASE"/>
    <property type="match status" value="1"/>
</dbReference>
<keyword evidence="1" id="KW-0418">Kinase</keyword>
<accession>A0A2L2YLR5</accession>
<dbReference type="OrthoDB" id="10041966at2759"/>
<proteinExistence type="evidence at transcript level"/>
<dbReference type="Gene3D" id="3.40.50.300">
    <property type="entry name" value="P-loop containing nucleotide triphosphate hydrolases"/>
    <property type="match status" value="1"/>
</dbReference>
<evidence type="ECO:0000313" key="1">
    <source>
        <dbReference type="EMBL" id="LAA09061.1"/>
    </source>
</evidence>
<name>A0A2L2YLR5_PARTP</name>
<dbReference type="RefSeq" id="XP_015903820.1">
    <property type="nucleotide sequence ID" value="XM_016048334.3"/>
</dbReference>